<comment type="caution">
    <text evidence="3">The sequence shown here is derived from an EMBL/GenBank/DDBJ whole genome shotgun (WGS) entry which is preliminary data.</text>
</comment>
<keyword evidence="4" id="KW-1185">Reference proteome</keyword>
<sequence length="465" mass="47114">MSNKSTGPAKPPVTDAQADKNKTSETTPTETASSAGKKPADVNKPAKTGTATNRAGVPTSDAAKSAGAEAPDAKPSDTKTSDAAGVSASREPGSAPKASEADAKASSVADRPLDTGSGGGSDGVFAATLIGVIGGGVLGLAAAYAIAWAGMWPVPADNSTDPLEQQLTTLSDSQQEIQQSLSALETRIEEAPDVEQRLSDVEQVVAALPEPTNGSADVSGLSASLEEVQQRLEELEAGAGGAASGDTAALSEAQGAIDQLSSQLAELEQTLGAQQTEIGELSAAADDAGPDTLVSAIRLPLVLSSLETAFNSGRAFTEELDALGTTLPELAIPDALSDAADTGLARPDQVASAFRSAMPDMLARQPVDENADWTARTGAWLQSVLAIRPSGEVAGETPQAVLSQVEAALARQDFIEARDLLATLPEPMLAAAGDVTDMVARQAAADEILIAARRSALDVAEEVGS</sequence>
<evidence type="ECO:0000313" key="3">
    <source>
        <dbReference type="EMBL" id="GHA23581.1"/>
    </source>
</evidence>
<evidence type="ECO:0008006" key="5">
    <source>
        <dbReference type="Google" id="ProtNLM"/>
    </source>
</evidence>
<evidence type="ECO:0000256" key="1">
    <source>
        <dbReference type="SAM" id="Coils"/>
    </source>
</evidence>
<accession>A0A918S4G2</accession>
<feature type="coiled-coil region" evidence="1">
    <location>
        <begin position="218"/>
        <end position="284"/>
    </location>
</feature>
<gene>
    <name evidence="3" type="ORF">GCM10007989_18830</name>
</gene>
<organism evidence="3 4">
    <name type="scientific">Devosia pacifica</name>
    <dbReference type="NCBI Taxonomy" id="1335967"/>
    <lineage>
        <taxon>Bacteria</taxon>
        <taxon>Pseudomonadati</taxon>
        <taxon>Pseudomonadota</taxon>
        <taxon>Alphaproteobacteria</taxon>
        <taxon>Hyphomicrobiales</taxon>
        <taxon>Devosiaceae</taxon>
        <taxon>Devosia</taxon>
    </lineage>
</organism>
<reference evidence="3" key="2">
    <citation type="submission" date="2020-09" db="EMBL/GenBank/DDBJ databases">
        <authorList>
            <person name="Sun Q."/>
            <person name="Kim S."/>
        </authorList>
    </citation>
    <scope>NUCLEOTIDE SEQUENCE</scope>
    <source>
        <strain evidence="3">KCTC 32437</strain>
    </source>
</reference>
<feature type="region of interest" description="Disordered" evidence="2">
    <location>
        <begin position="1"/>
        <end position="118"/>
    </location>
</feature>
<feature type="compositionally biased region" description="Basic and acidic residues" evidence="2">
    <location>
        <begin position="71"/>
        <end position="80"/>
    </location>
</feature>
<evidence type="ECO:0000256" key="2">
    <source>
        <dbReference type="SAM" id="MobiDB-lite"/>
    </source>
</evidence>
<dbReference type="Proteomes" id="UP000646579">
    <property type="component" value="Unassembled WGS sequence"/>
</dbReference>
<proteinExistence type="predicted"/>
<dbReference type="Gene3D" id="1.10.287.1490">
    <property type="match status" value="1"/>
</dbReference>
<name>A0A918S4G2_9HYPH</name>
<dbReference type="AlphaFoldDB" id="A0A918S4G2"/>
<protein>
    <recommendedName>
        <fullName evidence="5">Mitochondrial inner membrane protein</fullName>
    </recommendedName>
</protein>
<keyword evidence="1" id="KW-0175">Coiled coil</keyword>
<dbReference type="RefSeq" id="WP_189425434.1">
    <property type="nucleotide sequence ID" value="NZ_BMZE01000002.1"/>
</dbReference>
<dbReference type="EMBL" id="BMZE01000002">
    <property type="protein sequence ID" value="GHA23581.1"/>
    <property type="molecule type" value="Genomic_DNA"/>
</dbReference>
<feature type="compositionally biased region" description="Low complexity" evidence="2">
    <location>
        <begin position="24"/>
        <end position="35"/>
    </location>
</feature>
<evidence type="ECO:0000313" key="4">
    <source>
        <dbReference type="Proteomes" id="UP000646579"/>
    </source>
</evidence>
<reference evidence="3" key="1">
    <citation type="journal article" date="2014" name="Int. J. Syst. Evol. Microbiol.">
        <title>Complete genome sequence of Corynebacterium casei LMG S-19264T (=DSM 44701T), isolated from a smear-ripened cheese.</title>
        <authorList>
            <consortium name="US DOE Joint Genome Institute (JGI-PGF)"/>
            <person name="Walter F."/>
            <person name="Albersmeier A."/>
            <person name="Kalinowski J."/>
            <person name="Ruckert C."/>
        </authorList>
    </citation>
    <scope>NUCLEOTIDE SEQUENCE</scope>
    <source>
        <strain evidence="3">KCTC 32437</strain>
    </source>
</reference>